<dbReference type="InterPro" id="IPR000994">
    <property type="entry name" value="Pept_M24"/>
</dbReference>
<dbReference type="InterPro" id="IPR050659">
    <property type="entry name" value="Peptidase_M24B"/>
</dbReference>
<keyword evidence="2 5" id="KW-0479">Metal-binding</keyword>
<comment type="caution">
    <text evidence="9">The sequence shown here is derived from an EMBL/GenBank/DDBJ whole genome shotgun (WGS) entry which is preliminary data.</text>
</comment>
<comment type="similarity">
    <text evidence="5">Belongs to the peptidase M24B family.</text>
</comment>
<accession>A0ABU2ZHU3</accession>
<dbReference type="InterPro" id="IPR029149">
    <property type="entry name" value="Creatin/AminoP/Spt16_N"/>
</dbReference>
<evidence type="ECO:0000256" key="5">
    <source>
        <dbReference type="RuleBase" id="RU000590"/>
    </source>
</evidence>
<evidence type="ECO:0000256" key="2">
    <source>
        <dbReference type="ARBA" id="ARBA00022723"/>
    </source>
</evidence>
<evidence type="ECO:0000256" key="6">
    <source>
        <dbReference type="SAM" id="SignalP"/>
    </source>
</evidence>
<dbReference type="Proteomes" id="UP001259803">
    <property type="component" value="Unassembled WGS sequence"/>
</dbReference>
<evidence type="ECO:0000256" key="1">
    <source>
        <dbReference type="ARBA" id="ARBA00022670"/>
    </source>
</evidence>
<protein>
    <submittedName>
        <fullName evidence="9">Xaa-Pro peptidase family protein</fullName>
    </submittedName>
</protein>
<keyword evidence="6" id="KW-0732">Signal</keyword>
<feature type="signal peptide" evidence="6">
    <location>
        <begin position="1"/>
        <end position="30"/>
    </location>
</feature>
<keyword evidence="1" id="KW-0645">Protease</keyword>
<feature type="domain" description="Creatinase N-terminal" evidence="8">
    <location>
        <begin position="58"/>
        <end position="192"/>
    </location>
</feature>
<organism evidence="9 10">
    <name type="scientific">Croceicoccus esteveae</name>
    <dbReference type="NCBI Taxonomy" id="3075597"/>
    <lineage>
        <taxon>Bacteria</taxon>
        <taxon>Pseudomonadati</taxon>
        <taxon>Pseudomonadota</taxon>
        <taxon>Alphaproteobacteria</taxon>
        <taxon>Sphingomonadales</taxon>
        <taxon>Erythrobacteraceae</taxon>
        <taxon>Croceicoccus</taxon>
    </lineage>
</organism>
<evidence type="ECO:0000259" key="7">
    <source>
        <dbReference type="Pfam" id="PF00557"/>
    </source>
</evidence>
<dbReference type="Gene3D" id="3.40.350.10">
    <property type="entry name" value="Creatinase/prolidase N-terminal domain"/>
    <property type="match status" value="1"/>
</dbReference>
<gene>
    <name evidence="9" type="ORF">RM533_06980</name>
</gene>
<dbReference type="PROSITE" id="PS00491">
    <property type="entry name" value="PROLINE_PEPTIDASE"/>
    <property type="match status" value="1"/>
</dbReference>
<dbReference type="SUPFAM" id="SSF55920">
    <property type="entry name" value="Creatinase/aminopeptidase"/>
    <property type="match status" value="1"/>
</dbReference>
<feature type="domain" description="Peptidase M24" evidence="7">
    <location>
        <begin position="200"/>
        <end position="404"/>
    </location>
</feature>
<dbReference type="SUPFAM" id="SSF53092">
    <property type="entry name" value="Creatinase/prolidase N-terminal domain"/>
    <property type="match status" value="1"/>
</dbReference>
<feature type="chain" id="PRO_5046865239" evidence="6">
    <location>
        <begin position="31"/>
        <end position="423"/>
    </location>
</feature>
<keyword evidence="4" id="KW-0482">Metalloprotease</keyword>
<keyword evidence="10" id="KW-1185">Reference proteome</keyword>
<name>A0ABU2ZHU3_9SPHN</name>
<evidence type="ECO:0000256" key="3">
    <source>
        <dbReference type="ARBA" id="ARBA00022801"/>
    </source>
</evidence>
<dbReference type="Gene3D" id="3.90.230.10">
    <property type="entry name" value="Creatinase/methionine aminopeptidase superfamily"/>
    <property type="match status" value="1"/>
</dbReference>
<keyword evidence="3" id="KW-0378">Hydrolase</keyword>
<dbReference type="InterPro" id="IPR001131">
    <property type="entry name" value="Peptidase_M24B_aminopep-P_CS"/>
</dbReference>
<dbReference type="InterPro" id="IPR006311">
    <property type="entry name" value="TAT_signal"/>
</dbReference>
<dbReference type="PANTHER" id="PTHR46112:SF3">
    <property type="entry name" value="AMINOPEPTIDASE YPDF"/>
    <property type="match status" value="1"/>
</dbReference>
<proteinExistence type="inferred from homology"/>
<dbReference type="PROSITE" id="PS51318">
    <property type="entry name" value="TAT"/>
    <property type="match status" value="1"/>
</dbReference>
<reference evidence="9 10" key="1">
    <citation type="submission" date="2023-09" db="EMBL/GenBank/DDBJ databases">
        <authorList>
            <person name="Rey-Velasco X."/>
        </authorList>
    </citation>
    <scope>NUCLEOTIDE SEQUENCE [LARGE SCALE GENOMIC DNA]</scope>
    <source>
        <strain evidence="9 10">F390</strain>
    </source>
</reference>
<dbReference type="InterPro" id="IPR036005">
    <property type="entry name" value="Creatinase/aminopeptidase-like"/>
</dbReference>
<dbReference type="RefSeq" id="WP_311340508.1">
    <property type="nucleotide sequence ID" value="NZ_JAVRHS010000004.1"/>
</dbReference>
<dbReference type="Pfam" id="PF00557">
    <property type="entry name" value="Peptidase_M24"/>
    <property type="match status" value="1"/>
</dbReference>
<sequence length="423" mass="45468">MPAPVARRKLLGLGAVATAGAFLAAPAARAMMNEGAVAGQARVPPRPPPISARERAERCRKAALLLKASGCGSMLIEAGSTLFYLTGIDWWRSERLTAALLSADGELMVVTPAFEQPSIEEMLAVPAQVNVWQEDENPAQLIRTWLARNHIGHLPMAVEPTVRFFAIDALRALQPDLLVRNGASIVDALRMIKSPAELALMQHAANITQAAYRAIAPNIAKGMIAADIFTMMSKETLVLGGQNPSGGIQIGEGSALPHGSKKEEKVGAGSVILMDCACQVDGYYSDISRTMVFGEPDKRQRQVWQQVREGQEVAMAAARTGVAAGKVDDAVRLYYERLGWGPGYRTPGLPHRTGHGIGLDIHEPVNLVHGEMTPLAAGMCFSNEPGIYIPGSFGIRLEDCFFMTAEGARFFTVPPTDMDQPFG</sequence>
<evidence type="ECO:0000313" key="10">
    <source>
        <dbReference type="Proteomes" id="UP001259803"/>
    </source>
</evidence>
<dbReference type="Pfam" id="PF01321">
    <property type="entry name" value="Creatinase_N"/>
    <property type="match status" value="1"/>
</dbReference>
<evidence type="ECO:0000259" key="8">
    <source>
        <dbReference type="Pfam" id="PF01321"/>
    </source>
</evidence>
<dbReference type="PANTHER" id="PTHR46112">
    <property type="entry name" value="AMINOPEPTIDASE"/>
    <property type="match status" value="1"/>
</dbReference>
<evidence type="ECO:0000313" key="9">
    <source>
        <dbReference type="EMBL" id="MDT0575926.1"/>
    </source>
</evidence>
<evidence type="ECO:0000256" key="4">
    <source>
        <dbReference type="ARBA" id="ARBA00023049"/>
    </source>
</evidence>
<dbReference type="InterPro" id="IPR000587">
    <property type="entry name" value="Creatinase_N"/>
</dbReference>
<dbReference type="EMBL" id="JAVRHS010000004">
    <property type="protein sequence ID" value="MDT0575926.1"/>
    <property type="molecule type" value="Genomic_DNA"/>
</dbReference>